<dbReference type="InterPro" id="IPR008588">
    <property type="entry name" value="DUF870_CAE_spp"/>
</dbReference>
<evidence type="ECO:0000313" key="2">
    <source>
        <dbReference type="EMBL" id="CAI5445624.1"/>
    </source>
</evidence>
<protein>
    <submittedName>
        <fullName evidence="2">Uncharacterized protein</fullName>
    </submittedName>
</protein>
<gene>
    <name evidence="2" type="ORF">CAMP_LOCUS8261</name>
</gene>
<proteinExistence type="predicted"/>
<dbReference type="EMBL" id="CANHGI010000003">
    <property type="protein sequence ID" value="CAI5445624.1"/>
    <property type="molecule type" value="Genomic_DNA"/>
</dbReference>
<feature type="signal peptide" evidence="1">
    <location>
        <begin position="1"/>
        <end position="16"/>
    </location>
</feature>
<sequence>MFLICLFLTLVGIVQTDDQNKRLRDIMEGHQDRPVTTFIFNTTWQCSLNSKWSARVYFYDYDFICSNDPVQDYKINEYTAENVRFVYKGKQEGDGASNTYDIRVIVFHNCRMDKGWMNYFEKIGEADSRIDQNVTMYNHLNLDNKGEQMKKENIPETYDLVKFKFLQR</sequence>
<name>A0A9P1IHJ8_9PELO</name>
<dbReference type="AlphaFoldDB" id="A0A9P1IHJ8"/>
<dbReference type="Pfam" id="PF05912">
    <property type="entry name" value="DUF870"/>
    <property type="match status" value="1"/>
</dbReference>
<evidence type="ECO:0000313" key="3">
    <source>
        <dbReference type="Proteomes" id="UP001152747"/>
    </source>
</evidence>
<accession>A0A9P1IHJ8</accession>
<organism evidence="2 3">
    <name type="scientific">Caenorhabditis angaria</name>
    <dbReference type="NCBI Taxonomy" id="860376"/>
    <lineage>
        <taxon>Eukaryota</taxon>
        <taxon>Metazoa</taxon>
        <taxon>Ecdysozoa</taxon>
        <taxon>Nematoda</taxon>
        <taxon>Chromadorea</taxon>
        <taxon>Rhabditida</taxon>
        <taxon>Rhabditina</taxon>
        <taxon>Rhabditomorpha</taxon>
        <taxon>Rhabditoidea</taxon>
        <taxon>Rhabditidae</taxon>
        <taxon>Peloderinae</taxon>
        <taxon>Caenorhabditis</taxon>
    </lineage>
</organism>
<comment type="caution">
    <text evidence="2">The sequence shown here is derived from an EMBL/GenBank/DDBJ whole genome shotgun (WGS) entry which is preliminary data.</text>
</comment>
<reference evidence="2" key="1">
    <citation type="submission" date="2022-11" db="EMBL/GenBank/DDBJ databases">
        <authorList>
            <person name="Kikuchi T."/>
        </authorList>
    </citation>
    <scope>NUCLEOTIDE SEQUENCE</scope>
    <source>
        <strain evidence="2">PS1010</strain>
    </source>
</reference>
<dbReference type="Proteomes" id="UP001152747">
    <property type="component" value="Unassembled WGS sequence"/>
</dbReference>
<keyword evidence="3" id="KW-1185">Reference proteome</keyword>
<keyword evidence="1" id="KW-0732">Signal</keyword>
<feature type="chain" id="PRO_5040412281" evidence="1">
    <location>
        <begin position="17"/>
        <end position="168"/>
    </location>
</feature>
<evidence type="ECO:0000256" key="1">
    <source>
        <dbReference type="SAM" id="SignalP"/>
    </source>
</evidence>